<sequence length="323" mass="35824">MKYWLCLIISLSTENATLRQRTWRALKSTGAAVLRDGVYLMPEREDCRKTLDRLGIKVREGGGTAILLRVEEPQDVNFADQFDRSSQYAELLSDIAQVRGALTPATSQEVLMKTRRLNKMYAGIADIDFFPGEAQRQARRALSDLELACARASAQDEPHDVAGNIQQRDVMEYQRRIWATRRRPWVDRLASAWLIKRFIDPQAQIFWLASPDDCPAQALGFDFDGAAFSHVGGKVTFEVLMASFGLERSALARLGLIVHYLDVGGVQPPEAVGVESILAGMRAAIVDDDQLLTAAAMLFDGLLAHFNEETKVALDTPAATKAI</sequence>
<dbReference type="RefSeq" id="WP_204799922.1">
    <property type="nucleotide sequence ID" value="NZ_CAJNAP010000018.1"/>
</dbReference>
<dbReference type="InterPro" id="IPR018634">
    <property type="entry name" value="ChrB_C"/>
</dbReference>
<feature type="domain" description="ChrB C-terminal" evidence="1">
    <location>
        <begin position="178"/>
        <end position="306"/>
    </location>
</feature>
<organism evidence="3 4">
    <name type="scientific">Nitrosomonas nitrosa</name>
    <dbReference type="NCBI Taxonomy" id="52442"/>
    <lineage>
        <taxon>Bacteria</taxon>
        <taxon>Pseudomonadati</taxon>
        <taxon>Pseudomonadota</taxon>
        <taxon>Betaproteobacteria</taxon>
        <taxon>Nitrosomonadales</taxon>
        <taxon>Nitrosomonadaceae</taxon>
        <taxon>Nitrosomonas</taxon>
    </lineage>
</organism>
<reference evidence="3" key="1">
    <citation type="submission" date="2021-02" db="EMBL/GenBank/DDBJ databases">
        <authorList>
            <person name="Han P."/>
        </authorList>
    </citation>
    <scope>NUCLEOTIDE SEQUENCE</scope>
    <source>
        <strain evidence="3">Nitrosomonas nitrosa 18-3D</strain>
    </source>
</reference>
<protein>
    <submittedName>
        <fullName evidence="3">Protein ChrB</fullName>
    </submittedName>
</protein>
<gene>
    <name evidence="3" type="primary">chrB</name>
    <name evidence="3" type="ORF">NMYAN_250018</name>
</gene>
<evidence type="ECO:0000313" key="3">
    <source>
        <dbReference type="EMBL" id="CAE6507387.1"/>
    </source>
</evidence>
<evidence type="ECO:0000313" key="4">
    <source>
        <dbReference type="Proteomes" id="UP000601736"/>
    </source>
</evidence>
<dbReference type="Pfam" id="PF20229">
    <property type="entry name" value="ChrB_N"/>
    <property type="match status" value="1"/>
</dbReference>
<evidence type="ECO:0000259" key="2">
    <source>
        <dbReference type="Pfam" id="PF20229"/>
    </source>
</evidence>
<accession>A0A8H9D9L6</accession>
<dbReference type="EMBL" id="CAJNAP010000018">
    <property type="protein sequence ID" value="CAE6507387.1"/>
    <property type="molecule type" value="Genomic_DNA"/>
</dbReference>
<feature type="domain" description="ChrB N-terminal" evidence="2">
    <location>
        <begin position="21"/>
        <end position="143"/>
    </location>
</feature>
<evidence type="ECO:0000259" key="1">
    <source>
        <dbReference type="Pfam" id="PF09828"/>
    </source>
</evidence>
<name>A0A8H9D9L6_9PROT</name>
<proteinExistence type="predicted"/>
<comment type="caution">
    <text evidence="3">The sequence shown here is derived from an EMBL/GenBank/DDBJ whole genome shotgun (WGS) entry which is preliminary data.</text>
</comment>
<dbReference type="Pfam" id="PF09828">
    <property type="entry name" value="ChrB_C"/>
    <property type="match status" value="1"/>
</dbReference>
<dbReference type="AlphaFoldDB" id="A0A8H9D9L6"/>
<dbReference type="Proteomes" id="UP000601736">
    <property type="component" value="Unassembled WGS sequence"/>
</dbReference>
<dbReference type="InterPro" id="IPR046858">
    <property type="entry name" value="ChrB_N"/>
</dbReference>